<dbReference type="GO" id="GO:0052689">
    <property type="term" value="F:carboxylic ester hydrolase activity"/>
    <property type="evidence" value="ECO:0007669"/>
    <property type="project" value="TreeGrafter"/>
</dbReference>
<dbReference type="InterPro" id="IPR000073">
    <property type="entry name" value="AB_hydrolase_1"/>
</dbReference>
<evidence type="ECO:0000313" key="13">
    <source>
        <dbReference type="EMBL" id="KHJ87822.1"/>
    </source>
</evidence>
<evidence type="ECO:0000256" key="9">
    <source>
        <dbReference type="ARBA" id="ARBA00048504"/>
    </source>
</evidence>
<gene>
    <name evidence="13" type="ORF">OESDEN_12395</name>
</gene>
<keyword evidence="14" id="KW-1185">Reference proteome</keyword>
<comment type="catalytic activity">
    <reaction evidence="8">
        <text>1-octadecanoyl-2-(4Z,7Z,10Z,13Z,16Z,19Z-docosahexaenoyl)-sn-glycerol + H2O = 2-(4Z,7Z,10Z,13Z,16Z,19Z-docosahexaenoyl)-glycerol + octadecanoate + H(+)</text>
        <dbReference type="Rhea" id="RHEA:77107"/>
        <dbReference type="ChEBI" id="CHEBI:15377"/>
        <dbReference type="ChEBI" id="CHEBI:15378"/>
        <dbReference type="ChEBI" id="CHEBI:25629"/>
        <dbReference type="ChEBI" id="CHEBI:77129"/>
        <dbReference type="ChEBI" id="CHEBI:186738"/>
    </reaction>
</comment>
<evidence type="ECO:0000313" key="14">
    <source>
        <dbReference type="Proteomes" id="UP000053660"/>
    </source>
</evidence>
<comment type="catalytic activity">
    <reaction evidence="9">
        <text>1,2-didecanoylglycerol + H2O = decanoylglycerol + decanoate + H(+)</text>
        <dbReference type="Rhea" id="RHEA:48596"/>
        <dbReference type="ChEBI" id="CHEBI:11152"/>
        <dbReference type="ChEBI" id="CHEBI:15377"/>
        <dbReference type="ChEBI" id="CHEBI:15378"/>
        <dbReference type="ChEBI" id="CHEBI:27689"/>
        <dbReference type="ChEBI" id="CHEBI:90605"/>
    </reaction>
</comment>
<evidence type="ECO:0000256" key="10">
    <source>
        <dbReference type="ARBA" id="ARBA00048513"/>
    </source>
</evidence>
<dbReference type="Pfam" id="PF00561">
    <property type="entry name" value="Abhydrolase_1"/>
    <property type="match status" value="1"/>
</dbReference>
<evidence type="ECO:0000259" key="12">
    <source>
        <dbReference type="Pfam" id="PF00561"/>
    </source>
</evidence>
<dbReference type="Gene3D" id="3.40.50.1820">
    <property type="entry name" value="alpha/beta hydrolase"/>
    <property type="match status" value="1"/>
</dbReference>
<dbReference type="EC" id="3.1.1.116" evidence="3"/>
<evidence type="ECO:0000256" key="3">
    <source>
        <dbReference type="ARBA" id="ARBA00026104"/>
    </source>
</evidence>
<comment type="catalytic activity">
    <reaction evidence="5">
        <text>a 1,2-diacyl-sn-glycerol + H2O = a 2-acylglycerol + a fatty acid + H(+)</text>
        <dbReference type="Rhea" id="RHEA:33275"/>
        <dbReference type="ChEBI" id="CHEBI:15377"/>
        <dbReference type="ChEBI" id="CHEBI:15378"/>
        <dbReference type="ChEBI" id="CHEBI:17389"/>
        <dbReference type="ChEBI" id="CHEBI:17815"/>
        <dbReference type="ChEBI" id="CHEBI:28868"/>
        <dbReference type="EC" id="3.1.1.116"/>
    </reaction>
</comment>
<evidence type="ECO:0000256" key="2">
    <source>
        <dbReference type="ARBA" id="ARBA00022801"/>
    </source>
</evidence>
<dbReference type="AlphaFoldDB" id="A0A0B1SWC0"/>
<reference evidence="13 14" key="1">
    <citation type="submission" date="2014-03" db="EMBL/GenBank/DDBJ databases">
        <title>Draft genome of the hookworm Oesophagostomum dentatum.</title>
        <authorList>
            <person name="Mitreva M."/>
        </authorList>
    </citation>
    <scope>NUCLEOTIDE SEQUENCE [LARGE SCALE GENOMIC DNA]</scope>
    <source>
        <strain evidence="13 14">OD-Hann</strain>
    </source>
</reference>
<sequence>MTVLQRYVLSLVVRRPGAKRLLSTSTALELVSTRYGDPAKDRAHPPLVICHGLFGNKNNWNSVSKAMQRRLGSTIYCLDLRNHGESPWSDEMSYDDMSEDVVAFLRNISKETGFSKFHLLGHSMGGRLAMRMAVDRTWQQLIDRLIVEDVSPRAYELDFTAHVIFRKYIHAMAAMDLTKSRREILKELEDIVPDIGVRQFLLTNLAPSDVRGVSRWKCNLQAIDKNLESLLRYNVPEGVFERPTLFVYGKKSEYIKEKDQGSVRSIFPSVQYDGISDAGHWVHAEQPYAFMDSICNFLTR</sequence>
<comment type="catalytic activity">
    <reaction evidence="6">
        <text>a 1,3-diacyl-sn-glycerol + H2O = a 1-acyl-sn-glycerol + a fatty acid + H(+)</text>
        <dbReference type="Rhea" id="RHEA:38503"/>
        <dbReference type="ChEBI" id="CHEBI:15377"/>
        <dbReference type="ChEBI" id="CHEBI:15378"/>
        <dbReference type="ChEBI" id="CHEBI:28868"/>
        <dbReference type="ChEBI" id="CHEBI:64683"/>
        <dbReference type="ChEBI" id="CHEBI:77272"/>
    </reaction>
</comment>
<keyword evidence="2 13" id="KW-0378">Hydrolase</keyword>
<evidence type="ECO:0000256" key="11">
    <source>
        <dbReference type="ARBA" id="ARBA00048919"/>
    </source>
</evidence>
<dbReference type="Proteomes" id="UP000053660">
    <property type="component" value="Unassembled WGS sequence"/>
</dbReference>
<evidence type="ECO:0000256" key="6">
    <source>
        <dbReference type="ARBA" id="ARBA00043742"/>
    </source>
</evidence>
<evidence type="ECO:0000256" key="4">
    <source>
        <dbReference type="ARBA" id="ARBA00042703"/>
    </source>
</evidence>
<comment type="catalytic activity">
    <reaction evidence="10">
        <text>1-octadecanoyl-2-(9Z-octadecenoyl)-sn-glycerol + H2O = 2-(9Z-octadecenoyl)-glycerol + octadecanoate + H(+)</text>
        <dbReference type="Rhea" id="RHEA:77103"/>
        <dbReference type="ChEBI" id="CHEBI:15377"/>
        <dbReference type="ChEBI" id="CHEBI:15378"/>
        <dbReference type="ChEBI" id="CHEBI:25629"/>
        <dbReference type="ChEBI" id="CHEBI:73990"/>
        <dbReference type="ChEBI" id="CHEBI:75468"/>
    </reaction>
</comment>
<evidence type="ECO:0000256" key="5">
    <source>
        <dbReference type="ARBA" id="ARBA00043667"/>
    </source>
</evidence>
<evidence type="ECO:0000256" key="1">
    <source>
        <dbReference type="ARBA" id="ARBA00008645"/>
    </source>
</evidence>
<accession>A0A0B1SWC0</accession>
<dbReference type="PANTHER" id="PTHR46118">
    <property type="entry name" value="PROTEIN ABHD11"/>
    <property type="match status" value="1"/>
</dbReference>
<dbReference type="EMBL" id="KN556942">
    <property type="protein sequence ID" value="KHJ87822.1"/>
    <property type="molecule type" value="Genomic_DNA"/>
</dbReference>
<dbReference type="OrthoDB" id="8119704at2759"/>
<dbReference type="InterPro" id="IPR029058">
    <property type="entry name" value="AB_hydrolase_fold"/>
</dbReference>
<comment type="catalytic activity">
    <reaction evidence="11">
        <text>1-octadecanoyl-2-(5Z,8Z,11Z,14Z-eicosatetraenoyl)-sn-glycerol + H2O = 2-(5Z,8Z,11Z,14Z-eicosatetraenoyl)-glycerol + octadecanoate + H(+)</text>
        <dbReference type="Rhea" id="RHEA:38507"/>
        <dbReference type="ChEBI" id="CHEBI:15377"/>
        <dbReference type="ChEBI" id="CHEBI:15378"/>
        <dbReference type="ChEBI" id="CHEBI:25629"/>
        <dbReference type="ChEBI" id="CHEBI:52392"/>
        <dbReference type="ChEBI" id="CHEBI:75728"/>
    </reaction>
</comment>
<dbReference type="PANTHER" id="PTHR46118:SF4">
    <property type="entry name" value="PROTEIN ABHD11"/>
    <property type="match status" value="1"/>
</dbReference>
<feature type="domain" description="AB hydrolase-1" evidence="12">
    <location>
        <begin position="45"/>
        <end position="161"/>
    </location>
</feature>
<protein>
    <recommendedName>
        <fullName evidence="7">sn-1-specific diacylglycerol lipase ABHD11</fullName>
        <ecNumber evidence="3">3.1.1.116</ecNumber>
    </recommendedName>
    <alternativeName>
        <fullName evidence="4">Alpha/beta hydrolase domain-containing protein 11</fullName>
    </alternativeName>
</protein>
<evidence type="ECO:0000256" key="7">
    <source>
        <dbReference type="ARBA" id="ARBA00044064"/>
    </source>
</evidence>
<evidence type="ECO:0000256" key="8">
    <source>
        <dbReference type="ARBA" id="ARBA00048283"/>
    </source>
</evidence>
<organism evidence="13 14">
    <name type="scientific">Oesophagostomum dentatum</name>
    <name type="common">Nodular worm</name>
    <dbReference type="NCBI Taxonomy" id="61180"/>
    <lineage>
        <taxon>Eukaryota</taxon>
        <taxon>Metazoa</taxon>
        <taxon>Ecdysozoa</taxon>
        <taxon>Nematoda</taxon>
        <taxon>Chromadorea</taxon>
        <taxon>Rhabditida</taxon>
        <taxon>Rhabditina</taxon>
        <taxon>Rhabditomorpha</taxon>
        <taxon>Strongyloidea</taxon>
        <taxon>Strongylidae</taxon>
        <taxon>Oesophagostomum</taxon>
    </lineage>
</organism>
<proteinExistence type="inferred from homology"/>
<comment type="similarity">
    <text evidence="1">Belongs to the AB hydrolase superfamily.</text>
</comment>
<dbReference type="GO" id="GO:0005739">
    <property type="term" value="C:mitochondrion"/>
    <property type="evidence" value="ECO:0007669"/>
    <property type="project" value="TreeGrafter"/>
</dbReference>
<dbReference type="SUPFAM" id="SSF53474">
    <property type="entry name" value="alpha/beta-Hydrolases"/>
    <property type="match status" value="1"/>
</dbReference>
<name>A0A0B1SWC0_OESDE</name>